<organism evidence="2 3">
    <name type="scientific">Actinoalloteichus caeruleus DSM 43889</name>
    <dbReference type="NCBI Taxonomy" id="1120930"/>
    <lineage>
        <taxon>Bacteria</taxon>
        <taxon>Bacillati</taxon>
        <taxon>Actinomycetota</taxon>
        <taxon>Actinomycetes</taxon>
        <taxon>Pseudonocardiales</taxon>
        <taxon>Pseudonocardiaceae</taxon>
        <taxon>Actinoalloteichus</taxon>
        <taxon>Actinoalloteichus cyanogriseus</taxon>
    </lineage>
</organism>
<gene>
    <name evidence="2" type="ORF">G443_001293</name>
</gene>
<comment type="caution">
    <text evidence="2">The sequence shown here is derived from an EMBL/GenBank/DDBJ whole genome shotgun (WGS) entry which is preliminary data.</text>
</comment>
<evidence type="ECO:0000313" key="3">
    <source>
        <dbReference type="Proteomes" id="UP000791080"/>
    </source>
</evidence>
<dbReference type="SUPFAM" id="SSF53335">
    <property type="entry name" value="S-adenosyl-L-methionine-dependent methyltransferases"/>
    <property type="match status" value="1"/>
</dbReference>
<evidence type="ECO:0000256" key="1">
    <source>
        <dbReference type="SAM" id="MobiDB-lite"/>
    </source>
</evidence>
<dbReference type="Proteomes" id="UP000791080">
    <property type="component" value="Unassembled WGS sequence"/>
</dbReference>
<proteinExistence type="predicted"/>
<reference evidence="2 3" key="1">
    <citation type="submission" date="2013-07" db="EMBL/GenBank/DDBJ databases">
        <authorList>
            <consortium name="DOE Joint Genome Institute"/>
            <person name="Reeve W."/>
            <person name="Huntemann M."/>
            <person name="Han J."/>
            <person name="Chen A."/>
            <person name="Kyrpides N."/>
            <person name="Mavromatis K."/>
            <person name="Markowitz V."/>
            <person name="Palaniappan K."/>
            <person name="Ivanova N."/>
            <person name="Schaumberg A."/>
            <person name="Pati A."/>
            <person name="Liolios K."/>
            <person name="Nordberg H.P."/>
            <person name="Cantor M.N."/>
            <person name="Hua S.X."/>
            <person name="Woyke T."/>
        </authorList>
    </citation>
    <scope>NUCLEOTIDE SEQUENCE [LARGE SCALE GENOMIC DNA]</scope>
    <source>
        <strain evidence="2 3">DSM 43889</strain>
    </source>
</reference>
<feature type="region of interest" description="Disordered" evidence="1">
    <location>
        <begin position="35"/>
        <end position="56"/>
    </location>
</feature>
<sequence length="94" mass="9934">MVLSIFGAVWFTDPDILLPLVRERMILGGVLAFSHLPPGSQGPRPGDAGMRHDHSPDEWARFLPGHGFSEVGVSLVGPPPGRAVGTTLGRARAA</sequence>
<dbReference type="EMBL" id="AUBJ02000001">
    <property type="protein sequence ID" value="MCP2331023.1"/>
    <property type="molecule type" value="Genomic_DNA"/>
</dbReference>
<dbReference type="InterPro" id="IPR029063">
    <property type="entry name" value="SAM-dependent_MTases_sf"/>
</dbReference>
<evidence type="ECO:0000313" key="2">
    <source>
        <dbReference type="EMBL" id="MCP2331023.1"/>
    </source>
</evidence>
<keyword evidence="3" id="KW-1185">Reference proteome</keyword>
<name>A0ABT1JF46_ACTCY</name>
<protein>
    <submittedName>
        <fullName evidence="2">Uncharacterized protein</fullName>
    </submittedName>
</protein>
<accession>A0ABT1JF46</accession>
<reference evidence="2 3" key="2">
    <citation type="submission" date="2022-06" db="EMBL/GenBank/DDBJ databases">
        <title>Genomic Encyclopedia of Type Strains, Phase I: the one thousand microbial genomes (KMG-I) project.</title>
        <authorList>
            <person name="Kyrpides N."/>
        </authorList>
    </citation>
    <scope>NUCLEOTIDE SEQUENCE [LARGE SCALE GENOMIC DNA]</scope>
    <source>
        <strain evidence="2 3">DSM 43889</strain>
    </source>
</reference>